<comment type="caution">
    <text evidence="2">The sequence shown here is derived from an EMBL/GenBank/DDBJ whole genome shotgun (WGS) entry which is preliminary data.</text>
</comment>
<gene>
    <name evidence="2" type="ORF">S03H2_27316</name>
</gene>
<reference evidence="2" key="1">
    <citation type="journal article" date="2014" name="Front. Microbiol.">
        <title>High frequency of phylogenetically diverse reductive dehalogenase-homologous genes in deep subseafloor sedimentary metagenomes.</title>
        <authorList>
            <person name="Kawai M."/>
            <person name="Futagami T."/>
            <person name="Toyoda A."/>
            <person name="Takaki Y."/>
            <person name="Nishi S."/>
            <person name="Hori S."/>
            <person name="Arai W."/>
            <person name="Tsubouchi T."/>
            <person name="Morono Y."/>
            <person name="Uchiyama I."/>
            <person name="Ito T."/>
            <person name="Fujiyama A."/>
            <person name="Inagaki F."/>
            <person name="Takami H."/>
        </authorList>
    </citation>
    <scope>NUCLEOTIDE SEQUENCE</scope>
    <source>
        <strain evidence="2">Expedition CK06-06</strain>
    </source>
</reference>
<proteinExistence type="predicted"/>
<feature type="transmembrane region" description="Helical" evidence="1">
    <location>
        <begin position="39"/>
        <end position="60"/>
    </location>
</feature>
<evidence type="ECO:0000256" key="1">
    <source>
        <dbReference type="SAM" id="Phobius"/>
    </source>
</evidence>
<evidence type="ECO:0000313" key="2">
    <source>
        <dbReference type="EMBL" id="GAH60782.1"/>
    </source>
</evidence>
<protein>
    <submittedName>
        <fullName evidence="2">Uncharacterized protein</fullName>
    </submittedName>
</protein>
<organism evidence="2">
    <name type="scientific">marine sediment metagenome</name>
    <dbReference type="NCBI Taxonomy" id="412755"/>
    <lineage>
        <taxon>unclassified sequences</taxon>
        <taxon>metagenomes</taxon>
        <taxon>ecological metagenomes</taxon>
    </lineage>
</organism>
<keyword evidence="1" id="KW-0812">Transmembrane</keyword>
<keyword evidence="1" id="KW-1133">Transmembrane helix</keyword>
<dbReference type="AlphaFoldDB" id="X1GUD2"/>
<keyword evidence="1" id="KW-0472">Membrane</keyword>
<accession>X1GUD2</accession>
<sequence length="309" mass="34393">MVVTDGSTKYKLDLSEVAQNIIPFLDDTYNLGSQTRRWAYLYVVIAVMTSALIGGIYVGATAEEWFFINASTQINGSLNVTGNATADYFFGNGSQLTDISYTETDPLWSANSSLVVYASWTNITYDSELDNATIIRSWNTSWVTSSETDPLWTGNSTNVVYADWTNITYGGDLDNESIIRVGNLSWRAVNCSAEGVCDLVTYDTELDNSTIIRIGNTSWLIDPIDTRLGNETIIRDFNLSWRSVNCSAEGICELITYNTDLDNKTIIRIGNISWIASGETDPRWSANSSNVIYADWTNLTYDVELDNKT</sequence>
<feature type="non-terminal residue" evidence="2">
    <location>
        <position position="309"/>
    </location>
</feature>
<name>X1GUD2_9ZZZZ</name>
<dbReference type="EMBL" id="BARU01016438">
    <property type="protein sequence ID" value="GAH60782.1"/>
    <property type="molecule type" value="Genomic_DNA"/>
</dbReference>